<feature type="domain" description="USP" evidence="17">
    <location>
        <begin position="420"/>
        <end position="788"/>
    </location>
</feature>
<dbReference type="Proteomes" id="UP000694387">
    <property type="component" value="Chromosome 12"/>
</dbReference>
<evidence type="ECO:0000256" key="16">
    <source>
        <dbReference type="SAM" id="MobiDB-lite"/>
    </source>
</evidence>
<keyword evidence="5" id="KW-0963">Cytoplasm</keyword>
<keyword evidence="19" id="KW-1185">Reference proteome</keyword>
<proteinExistence type="inferred from homology"/>
<sequence length="791" mass="86198">RQVLTGPVSRKYIFGDFSPDEFNQFFVAPRCSVELPPYNGTVLCGVQAADDLPDGQEYQRIEFGVNEVIDSNGALPRMPNYSISSTLNPQAPEFILSCTASTKTPDDWDKEANYSSTDCPDPGSALALDGSSNLEVEVLENDSVSGGLGQRECKKKKKRPPGYYSYLKDGGEGSVSAEALVNGHANPAVPNNLGTEEAESMGDVPRLGTPRTCSSPQDSTDFVSDTVPGGSFPGALDNDARTAGQSEGCPGADLEQSCLPAEAGRDSLLRTAVAQPYIGTDTTENLGVANGQILESLGEGTAANGVELYAVESPDSDPAKAEGASPPGDALASAMGAAPASQPAKSWASLFHDSKPSSSLPVASVEDKYSPPATSPLVSEKQAEVKEGLVPVSEDPVAIKIAELLENVTLIHKPVSLQPRGLINKGNWCYINATLQALVACPLMCHLMKFIPLYSKVQRPCTSTPMIDSFVRLMNEFTNMPVPLKPRQALGDKIVRDIRPGATFEPMHIYRLLTVIKSRLSEKGRQEDAKEYLGFILNGLHEEMLNLKKLLSPSNEKLTISNGPKSHSVNEDEQEEPNEGSEDEWEQADFVQTPITSIFGGHIWSVVYQQSSKESATLQPFFTLQLDIQSDKIRTVQDALESLVARESVQGYTTKTKQEVEISRRVTLEKLPPVLVLHLKRFVHEKTGGCQKLVKNIEYPVDLEISKELLSPGVKNKNLKCHRTYRLFAVVYHHGSSATGGHYTTDVFQIGLNGWLRIDDQMVKVVNQYQVVKPTADRTACLLYYHRVDLL</sequence>
<dbReference type="Pfam" id="PF00443">
    <property type="entry name" value="UCH"/>
    <property type="match status" value="1"/>
</dbReference>
<reference evidence="18" key="2">
    <citation type="submission" date="2025-08" db="UniProtKB">
        <authorList>
            <consortium name="Ensembl"/>
        </authorList>
    </citation>
    <scope>IDENTIFICATION</scope>
</reference>
<dbReference type="InterPro" id="IPR009818">
    <property type="entry name" value="PAM2_motif"/>
</dbReference>
<dbReference type="PROSITE" id="PS50235">
    <property type="entry name" value="USP_3"/>
    <property type="match status" value="1"/>
</dbReference>
<comment type="catalytic activity">
    <reaction evidence="1 15">
        <text>Thiol-dependent hydrolysis of ester, thioester, amide, peptide and isopeptide bonds formed by the C-terminal Gly of ubiquitin (a 76-residue protein attached to proteins as an intracellular targeting signal).</text>
        <dbReference type="EC" id="3.4.19.12"/>
    </reaction>
</comment>
<dbReference type="PROSITE" id="PS00972">
    <property type="entry name" value="USP_1"/>
    <property type="match status" value="1"/>
</dbReference>
<dbReference type="GO" id="GO:0010506">
    <property type="term" value="P:regulation of autophagy"/>
    <property type="evidence" value="ECO:0007669"/>
    <property type="project" value="TreeGrafter"/>
</dbReference>
<dbReference type="GO" id="GO:0016579">
    <property type="term" value="P:protein deubiquitination"/>
    <property type="evidence" value="ECO:0007669"/>
    <property type="project" value="InterPro"/>
</dbReference>
<evidence type="ECO:0000256" key="10">
    <source>
        <dbReference type="ARBA" id="ARBA00022807"/>
    </source>
</evidence>
<evidence type="ECO:0000256" key="4">
    <source>
        <dbReference type="ARBA" id="ARBA00005427"/>
    </source>
</evidence>
<keyword evidence="7" id="KW-0227">DNA damage</keyword>
<keyword evidence="9 15" id="KW-0378">Hydrolase</keyword>
<keyword evidence="8 15" id="KW-0833">Ubl conjugation pathway</keyword>
<comment type="subcellular location">
    <subcellularLocation>
        <location evidence="3">Cytoplasm</location>
    </subcellularLocation>
    <subcellularLocation>
        <location evidence="2">Nucleus</location>
    </subcellularLocation>
</comment>
<reference evidence="18" key="3">
    <citation type="submission" date="2025-09" db="UniProtKB">
        <authorList>
            <consortium name="Ensembl"/>
        </authorList>
    </citation>
    <scope>IDENTIFICATION</scope>
</reference>
<dbReference type="Pfam" id="PF07145">
    <property type="entry name" value="PAM2"/>
    <property type="match status" value="1"/>
</dbReference>
<feature type="region of interest" description="Disordered" evidence="16">
    <location>
        <begin position="143"/>
        <end position="162"/>
    </location>
</feature>
<evidence type="ECO:0000256" key="8">
    <source>
        <dbReference type="ARBA" id="ARBA00022786"/>
    </source>
</evidence>
<keyword evidence="13" id="KW-0539">Nucleus</keyword>
<evidence type="ECO:0000256" key="15">
    <source>
        <dbReference type="RuleBase" id="RU366025"/>
    </source>
</evidence>
<feature type="compositionally biased region" description="Acidic residues" evidence="16">
    <location>
        <begin position="571"/>
        <end position="586"/>
    </location>
</feature>
<comment type="similarity">
    <text evidence="4">Belongs to the peptidase C19 family. USP10 subfamily.</text>
</comment>
<evidence type="ECO:0000256" key="11">
    <source>
        <dbReference type="ARBA" id="ARBA00023006"/>
    </source>
</evidence>
<dbReference type="GO" id="GO:0005769">
    <property type="term" value="C:early endosome"/>
    <property type="evidence" value="ECO:0007669"/>
    <property type="project" value="TreeGrafter"/>
</dbReference>
<dbReference type="GO" id="GO:0005634">
    <property type="term" value="C:nucleus"/>
    <property type="evidence" value="ECO:0007669"/>
    <property type="project" value="UniProtKB-SubCell"/>
</dbReference>
<evidence type="ECO:0000256" key="2">
    <source>
        <dbReference type="ARBA" id="ARBA00004123"/>
    </source>
</evidence>
<dbReference type="InterPro" id="IPR050164">
    <property type="entry name" value="Peptidase_C19"/>
</dbReference>
<feature type="compositionally biased region" description="Polar residues" evidence="16">
    <location>
        <begin position="558"/>
        <end position="567"/>
    </location>
</feature>
<evidence type="ECO:0000313" key="19">
    <source>
        <dbReference type="Proteomes" id="UP000694387"/>
    </source>
</evidence>
<reference evidence="18 19" key="1">
    <citation type="journal article" date="2020" name="Nat. Commun.">
        <title>Donkey genomes provide new insights into domestication and selection for coat color.</title>
        <authorList>
            <person name="Wang"/>
            <person name="C."/>
            <person name="Li"/>
            <person name="H."/>
            <person name="Guo"/>
            <person name="Y."/>
            <person name="Huang"/>
            <person name="J."/>
            <person name="Sun"/>
            <person name="Y."/>
            <person name="Min"/>
            <person name="J."/>
            <person name="Wang"/>
            <person name="J."/>
            <person name="Fang"/>
            <person name="X."/>
            <person name="Zhao"/>
            <person name="Z."/>
            <person name="Wang"/>
            <person name="S."/>
            <person name="Zhang"/>
            <person name="Y."/>
            <person name="Liu"/>
            <person name="Q."/>
            <person name="Jiang"/>
            <person name="Q."/>
            <person name="Wang"/>
            <person name="X."/>
            <person name="Guo"/>
            <person name="Y."/>
            <person name="Yang"/>
            <person name="C."/>
            <person name="Wang"/>
            <person name="Y."/>
            <person name="Tian"/>
            <person name="F."/>
            <person name="Zhuang"/>
            <person name="G."/>
            <person name="Fan"/>
            <person name="Y."/>
            <person name="Gao"/>
            <person name="Q."/>
            <person name="Li"/>
            <person name="Y."/>
            <person name="Ju"/>
            <person name="Z."/>
            <person name="Li"/>
            <person name="J."/>
            <person name="Li"/>
            <person name="R."/>
            <person name="Hou"/>
            <person name="M."/>
            <person name="Yang"/>
            <person name="G."/>
            <person name="Liu"/>
            <person name="G."/>
            <person name="Liu"/>
            <person name="W."/>
            <person name="Guo"/>
            <person name="J."/>
            <person name="Pan"/>
            <person name="S."/>
            <person name="Fan"/>
            <person name="G."/>
            <person name="Zhang"/>
            <person name="W."/>
            <person name="Zhang"/>
            <person name="R."/>
            <person name="Yu"/>
            <person name="J."/>
            <person name="Zhang"/>
            <person name="X."/>
            <person name="Yin"/>
            <person name="Q."/>
            <person name="Ji"/>
            <person name="C."/>
            <person name="Jin"/>
            <person name="Y."/>
            <person name="Yue"/>
            <person name="G."/>
            <person name="Liu"/>
            <person name="M."/>
            <person name="Xu"/>
            <person name="J."/>
            <person name="Liu"/>
            <person name="S."/>
            <person name="Jordana"/>
            <person name="J."/>
            <person name="Noce"/>
            <person name="A."/>
            <person name="Amills"/>
            <person name="M."/>
            <person name="Wu"/>
            <person name="D.D."/>
            <person name="Li"/>
            <person name="S."/>
            <person name="Zhou"/>
            <person name="X. and Zhong"/>
            <person name="J."/>
        </authorList>
    </citation>
    <scope>NUCLEOTIDE SEQUENCE [LARGE SCALE GENOMIC DNA]</scope>
</reference>
<evidence type="ECO:0000256" key="7">
    <source>
        <dbReference type="ARBA" id="ARBA00022763"/>
    </source>
</evidence>
<comment type="subunit">
    <text evidence="14">Found in a deubiquitination complex with TANK, USP10 and ZC3H12A; this complex inhibits genotoxic stress- or interleukin-1-beta (IL1B)-mediated NF-kappa-B activation by promoting IKBKG or TRAF6 deubiquitination. Interacts with IKBKG; this interaction increases in response to DNA damage. Interacts with TANK; this interaction increases in response to DNA damage. Interacts with TRAF6; this interaction increases in response to DNA damage. Interacts with ZC3H12A; this interaction increases in response to DNA damage. Interacts with G3BP1 (via NTF2 domain) and G3BP2 (via NTF2 domain); inhibiting stress granule formation.</text>
</comment>
<dbReference type="Gene3D" id="3.90.70.10">
    <property type="entry name" value="Cysteine proteinases"/>
    <property type="match status" value="1"/>
</dbReference>
<keyword evidence="11" id="KW-0072">Autophagy</keyword>
<comment type="function">
    <text evidence="15">Deubiquitinating enzyme that removes conjugated ubiquitin from specific proteins to regulate different cellular processes.</text>
</comment>
<evidence type="ECO:0000256" key="1">
    <source>
        <dbReference type="ARBA" id="ARBA00000707"/>
    </source>
</evidence>
<feature type="region of interest" description="Disordered" evidence="16">
    <location>
        <begin position="558"/>
        <end position="586"/>
    </location>
</feature>
<name>A0A9L0I597_EQUAS</name>
<evidence type="ECO:0000256" key="5">
    <source>
        <dbReference type="ARBA" id="ARBA00022490"/>
    </source>
</evidence>
<evidence type="ECO:0000313" key="18">
    <source>
        <dbReference type="Ensembl" id="ENSEASP00005034720.1"/>
    </source>
</evidence>
<organism evidence="18 19">
    <name type="scientific">Equus asinus</name>
    <name type="common">Donkey</name>
    <name type="synonym">Equus africanus asinus</name>
    <dbReference type="NCBI Taxonomy" id="9793"/>
    <lineage>
        <taxon>Eukaryota</taxon>
        <taxon>Metazoa</taxon>
        <taxon>Chordata</taxon>
        <taxon>Craniata</taxon>
        <taxon>Vertebrata</taxon>
        <taxon>Euteleostomi</taxon>
        <taxon>Mammalia</taxon>
        <taxon>Eutheria</taxon>
        <taxon>Laurasiatheria</taxon>
        <taxon>Perissodactyla</taxon>
        <taxon>Equidae</taxon>
        <taxon>Equus</taxon>
    </lineage>
</organism>
<evidence type="ECO:0000256" key="13">
    <source>
        <dbReference type="ARBA" id="ARBA00023242"/>
    </source>
</evidence>
<dbReference type="InterPro" id="IPR001394">
    <property type="entry name" value="Peptidase_C19_UCH"/>
</dbReference>
<protein>
    <recommendedName>
        <fullName evidence="15">Ubiquitin carboxyl-terminal hydrolase</fullName>
        <ecNumber evidence="15">3.4.19.12</ecNumber>
    </recommendedName>
</protein>
<dbReference type="GO" id="GO:0006508">
    <property type="term" value="P:proteolysis"/>
    <property type="evidence" value="ECO:0007669"/>
    <property type="project" value="UniProtKB-KW"/>
</dbReference>
<dbReference type="GeneTree" id="ENSGT00550000074994"/>
<evidence type="ECO:0000256" key="12">
    <source>
        <dbReference type="ARBA" id="ARBA00023204"/>
    </source>
</evidence>
<evidence type="ECO:0000256" key="3">
    <source>
        <dbReference type="ARBA" id="ARBA00004496"/>
    </source>
</evidence>
<dbReference type="GO" id="GO:0004843">
    <property type="term" value="F:cysteine-type deubiquitinase activity"/>
    <property type="evidence" value="ECO:0007669"/>
    <property type="project" value="UniProtKB-UniRule"/>
</dbReference>
<evidence type="ECO:0000256" key="6">
    <source>
        <dbReference type="ARBA" id="ARBA00022670"/>
    </source>
</evidence>
<dbReference type="SUPFAM" id="SSF54001">
    <property type="entry name" value="Cysteine proteinases"/>
    <property type="match status" value="1"/>
</dbReference>
<accession>A0A9L0I597</accession>
<dbReference type="Ensembl" id="ENSEAST00005056269.1">
    <property type="protein sequence ID" value="ENSEASP00005034720.1"/>
    <property type="gene ID" value="ENSEASG00005038685.1"/>
</dbReference>
<dbReference type="GO" id="GO:0005829">
    <property type="term" value="C:cytosol"/>
    <property type="evidence" value="ECO:0007669"/>
    <property type="project" value="TreeGrafter"/>
</dbReference>
<feature type="region of interest" description="Disordered" evidence="16">
    <location>
        <begin position="313"/>
        <end position="338"/>
    </location>
</feature>
<dbReference type="AlphaFoldDB" id="A0A9L0I597"/>
<dbReference type="FunFam" id="3.90.70.10:FF:000015">
    <property type="entry name" value="Ubiquitin specific peptidase 10"/>
    <property type="match status" value="1"/>
</dbReference>
<dbReference type="EC" id="3.4.19.12" evidence="15"/>
<dbReference type="CDD" id="cd02257">
    <property type="entry name" value="Peptidase_C19"/>
    <property type="match status" value="1"/>
</dbReference>
<dbReference type="GO" id="GO:0030330">
    <property type="term" value="P:DNA damage response, signal transduction by p53 class mediator"/>
    <property type="evidence" value="ECO:0007669"/>
    <property type="project" value="TreeGrafter"/>
</dbReference>
<keyword evidence="10 15" id="KW-0788">Thiol protease</keyword>
<dbReference type="PANTHER" id="PTHR24006:SF687">
    <property type="entry name" value="UBIQUITIN CARBOXYL-TERMINAL HYDROLASE 10"/>
    <property type="match status" value="1"/>
</dbReference>
<dbReference type="InterPro" id="IPR028889">
    <property type="entry name" value="USP"/>
</dbReference>
<dbReference type="PROSITE" id="PS00973">
    <property type="entry name" value="USP_2"/>
    <property type="match status" value="1"/>
</dbReference>
<dbReference type="InterPro" id="IPR038765">
    <property type="entry name" value="Papain-like_cys_pep_sf"/>
</dbReference>
<keyword evidence="6 15" id="KW-0645">Protease</keyword>
<keyword evidence="12" id="KW-0234">DNA repair</keyword>
<evidence type="ECO:0000256" key="9">
    <source>
        <dbReference type="ARBA" id="ARBA00022801"/>
    </source>
</evidence>
<dbReference type="GO" id="GO:0006281">
    <property type="term" value="P:DNA repair"/>
    <property type="evidence" value="ECO:0007669"/>
    <property type="project" value="UniProtKB-KW"/>
</dbReference>
<dbReference type="GO" id="GO:0006914">
    <property type="term" value="P:autophagy"/>
    <property type="evidence" value="ECO:0007669"/>
    <property type="project" value="UniProtKB-KW"/>
</dbReference>
<evidence type="ECO:0000256" key="14">
    <source>
        <dbReference type="ARBA" id="ARBA00063891"/>
    </source>
</evidence>
<dbReference type="InterPro" id="IPR018200">
    <property type="entry name" value="USP_CS"/>
</dbReference>
<dbReference type="PANTHER" id="PTHR24006">
    <property type="entry name" value="UBIQUITIN CARBOXYL-TERMINAL HYDROLASE"/>
    <property type="match status" value="1"/>
</dbReference>
<evidence type="ECO:0000259" key="17">
    <source>
        <dbReference type="PROSITE" id="PS50235"/>
    </source>
</evidence>